<proteinExistence type="predicted"/>
<comment type="caution">
    <text evidence="2">The sequence shown here is derived from an EMBL/GenBank/DDBJ whole genome shotgun (WGS) entry which is preliminary data.</text>
</comment>
<dbReference type="EMBL" id="PKMF04000071">
    <property type="protein sequence ID" value="KAK7852874.1"/>
    <property type="molecule type" value="Genomic_DNA"/>
</dbReference>
<accession>A0AAW0LQ23</accession>
<dbReference type="GO" id="GO:0016272">
    <property type="term" value="C:prefoldin complex"/>
    <property type="evidence" value="ECO:0007669"/>
    <property type="project" value="InterPro"/>
</dbReference>
<evidence type="ECO:0000313" key="3">
    <source>
        <dbReference type="Proteomes" id="UP000237347"/>
    </source>
</evidence>
<dbReference type="GO" id="GO:0051082">
    <property type="term" value="F:unfolded protein binding"/>
    <property type="evidence" value="ECO:0007669"/>
    <property type="project" value="TreeGrafter"/>
</dbReference>
<keyword evidence="1" id="KW-0143">Chaperone</keyword>
<evidence type="ECO:0000256" key="1">
    <source>
        <dbReference type="ARBA" id="ARBA00023186"/>
    </source>
</evidence>
<dbReference type="Proteomes" id="UP000237347">
    <property type="component" value="Unassembled WGS sequence"/>
</dbReference>
<dbReference type="PANTHER" id="PTHR21100">
    <property type="entry name" value="PREFOLDIN SUBUNIT 4"/>
    <property type="match status" value="1"/>
</dbReference>
<evidence type="ECO:0000313" key="2">
    <source>
        <dbReference type="EMBL" id="KAK7852874.1"/>
    </source>
</evidence>
<dbReference type="GO" id="GO:0006457">
    <property type="term" value="P:protein folding"/>
    <property type="evidence" value="ECO:0007669"/>
    <property type="project" value="InterPro"/>
</dbReference>
<dbReference type="PANTHER" id="PTHR21100:SF9">
    <property type="entry name" value="PREFOLDIN SUBUNIT 4"/>
    <property type="match status" value="1"/>
</dbReference>
<name>A0AAW0LQ23_QUESU</name>
<reference evidence="2 3" key="1">
    <citation type="journal article" date="2018" name="Sci. Data">
        <title>The draft genome sequence of cork oak.</title>
        <authorList>
            <person name="Ramos A.M."/>
            <person name="Usie A."/>
            <person name="Barbosa P."/>
            <person name="Barros P.M."/>
            <person name="Capote T."/>
            <person name="Chaves I."/>
            <person name="Simoes F."/>
            <person name="Abreu I."/>
            <person name="Carrasquinho I."/>
            <person name="Faro C."/>
            <person name="Guimaraes J.B."/>
            <person name="Mendonca D."/>
            <person name="Nobrega F."/>
            <person name="Rodrigues L."/>
            <person name="Saibo N.J.M."/>
            <person name="Varela M.C."/>
            <person name="Egas C."/>
            <person name="Matos J."/>
            <person name="Miguel C.M."/>
            <person name="Oliveira M.M."/>
            <person name="Ricardo C.P."/>
            <person name="Goncalves S."/>
        </authorList>
    </citation>
    <scope>NUCLEOTIDE SEQUENCE [LARGE SCALE GENOMIC DNA]</scope>
    <source>
        <strain evidence="3">cv. HL8</strain>
    </source>
</reference>
<dbReference type="InterPro" id="IPR016661">
    <property type="entry name" value="PFDN4"/>
</dbReference>
<keyword evidence="3" id="KW-1185">Reference proteome</keyword>
<dbReference type="AlphaFoldDB" id="A0AAW0LQ23"/>
<gene>
    <name evidence="2" type="primary">VIP3_1</name>
    <name evidence="2" type="ORF">CFP56_037722</name>
</gene>
<sequence length="69" mass="7833">MQQGGGSETEVTWEDQQNINKFGRLNNRFHELEVEIKVAKIPDGPQDISSNRANMESTCALDENVRWGL</sequence>
<dbReference type="GO" id="GO:0005737">
    <property type="term" value="C:cytoplasm"/>
    <property type="evidence" value="ECO:0007669"/>
    <property type="project" value="TreeGrafter"/>
</dbReference>
<protein>
    <submittedName>
        <fullName evidence="2">Prefoldin subunit 4</fullName>
    </submittedName>
</protein>
<organism evidence="2 3">
    <name type="scientific">Quercus suber</name>
    <name type="common">Cork oak</name>
    <dbReference type="NCBI Taxonomy" id="58331"/>
    <lineage>
        <taxon>Eukaryota</taxon>
        <taxon>Viridiplantae</taxon>
        <taxon>Streptophyta</taxon>
        <taxon>Embryophyta</taxon>
        <taxon>Tracheophyta</taxon>
        <taxon>Spermatophyta</taxon>
        <taxon>Magnoliopsida</taxon>
        <taxon>eudicotyledons</taxon>
        <taxon>Gunneridae</taxon>
        <taxon>Pentapetalae</taxon>
        <taxon>rosids</taxon>
        <taxon>fabids</taxon>
        <taxon>Fagales</taxon>
        <taxon>Fagaceae</taxon>
        <taxon>Quercus</taxon>
    </lineage>
</organism>